<evidence type="ECO:0000259" key="8">
    <source>
        <dbReference type="PROSITE" id="PS01033"/>
    </source>
</evidence>
<accession>A0A8C9X054</accession>
<dbReference type="GO" id="GO:0043177">
    <property type="term" value="F:organic acid binding"/>
    <property type="evidence" value="ECO:0007669"/>
    <property type="project" value="TreeGrafter"/>
</dbReference>
<keyword evidence="2 7" id="KW-0813">Transport</keyword>
<gene>
    <name evidence="9" type="primary">LOC116059739</name>
</gene>
<keyword evidence="10" id="KW-1185">Reference proteome</keyword>
<dbReference type="InterPro" id="IPR002338">
    <property type="entry name" value="Hemoglobin_a-typ"/>
</dbReference>
<comment type="similarity">
    <text evidence="1 7">Belongs to the globin family.</text>
</comment>
<dbReference type="PROSITE" id="PS01033">
    <property type="entry name" value="GLOBIN"/>
    <property type="match status" value="2"/>
</dbReference>
<dbReference type="CDD" id="cd08927">
    <property type="entry name" value="Hb-alpha-like"/>
    <property type="match status" value="1"/>
</dbReference>
<dbReference type="GO" id="GO:0042744">
    <property type="term" value="P:hydrogen peroxide catabolic process"/>
    <property type="evidence" value="ECO:0007669"/>
    <property type="project" value="TreeGrafter"/>
</dbReference>
<dbReference type="GO" id="GO:0005833">
    <property type="term" value="C:hemoglobin complex"/>
    <property type="evidence" value="ECO:0007669"/>
    <property type="project" value="InterPro"/>
</dbReference>
<dbReference type="GO" id="GO:0019825">
    <property type="term" value="F:oxygen binding"/>
    <property type="evidence" value="ECO:0007669"/>
    <property type="project" value="InterPro"/>
</dbReference>
<evidence type="ECO:0000256" key="1">
    <source>
        <dbReference type="ARBA" id="ARBA00008705"/>
    </source>
</evidence>
<dbReference type="AlphaFoldDB" id="A0A8C9X054"/>
<evidence type="ECO:0000313" key="9">
    <source>
        <dbReference type="Ensembl" id="ENSSLUP00000001882.1"/>
    </source>
</evidence>
<dbReference type="Ensembl" id="ENSSLUT00000001964.1">
    <property type="protein sequence ID" value="ENSSLUP00000001882.1"/>
    <property type="gene ID" value="ENSSLUG00000000890.1"/>
</dbReference>
<feature type="domain" description="Globin" evidence="8">
    <location>
        <begin position="1"/>
        <end position="77"/>
    </location>
</feature>
<dbReference type="GO" id="GO:0072562">
    <property type="term" value="C:blood microparticle"/>
    <property type="evidence" value="ECO:0007669"/>
    <property type="project" value="TreeGrafter"/>
</dbReference>
<reference evidence="9" key="1">
    <citation type="submission" date="2025-08" db="UniProtKB">
        <authorList>
            <consortium name="Ensembl"/>
        </authorList>
    </citation>
    <scope>IDENTIFICATION</scope>
</reference>
<keyword evidence="3 7" id="KW-0349">Heme</keyword>
<evidence type="ECO:0000256" key="5">
    <source>
        <dbReference type="ARBA" id="ARBA00022723"/>
    </source>
</evidence>
<dbReference type="PANTHER" id="PTHR11442">
    <property type="entry name" value="HEMOGLOBIN FAMILY MEMBER"/>
    <property type="match status" value="1"/>
</dbReference>
<dbReference type="GO" id="GO:0031720">
    <property type="term" value="F:haptoglobin binding"/>
    <property type="evidence" value="ECO:0007669"/>
    <property type="project" value="TreeGrafter"/>
</dbReference>
<keyword evidence="6" id="KW-0408">Iron</keyword>
<dbReference type="InterPro" id="IPR050056">
    <property type="entry name" value="Hemoglobin_oxygen_transport"/>
</dbReference>
<dbReference type="GO" id="GO:0020037">
    <property type="term" value="F:heme binding"/>
    <property type="evidence" value="ECO:0007669"/>
    <property type="project" value="InterPro"/>
</dbReference>
<dbReference type="InterPro" id="IPR012292">
    <property type="entry name" value="Globin/Proto"/>
</dbReference>
<evidence type="ECO:0000256" key="3">
    <source>
        <dbReference type="ARBA" id="ARBA00022617"/>
    </source>
</evidence>
<reference evidence="9" key="2">
    <citation type="submission" date="2025-09" db="UniProtKB">
        <authorList>
            <consortium name="Ensembl"/>
        </authorList>
    </citation>
    <scope>IDENTIFICATION</scope>
</reference>
<name>A0A8C9X054_SANLU</name>
<dbReference type="Pfam" id="PF00042">
    <property type="entry name" value="Globin"/>
    <property type="match status" value="2"/>
</dbReference>
<dbReference type="GO" id="GO:0031838">
    <property type="term" value="C:haptoglobin-hemoglobin complex"/>
    <property type="evidence" value="ECO:0007669"/>
    <property type="project" value="TreeGrafter"/>
</dbReference>
<dbReference type="InterPro" id="IPR000971">
    <property type="entry name" value="Globin"/>
</dbReference>
<evidence type="ECO:0000313" key="10">
    <source>
        <dbReference type="Proteomes" id="UP000694568"/>
    </source>
</evidence>
<dbReference type="GO" id="GO:0004601">
    <property type="term" value="F:peroxidase activity"/>
    <property type="evidence" value="ECO:0007669"/>
    <property type="project" value="TreeGrafter"/>
</dbReference>
<feature type="domain" description="Globin" evidence="8">
    <location>
        <begin position="79"/>
        <end position="220"/>
    </location>
</feature>
<dbReference type="GO" id="GO:0046872">
    <property type="term" value="F:metal ion binding"/>
    <property type="evidence" value="ECO:0007669"/>
    <property type="project" value="UniProtKB-KW"/>
</dbReference>
<dbReference type="PRINTS" id="PR00612">
    <property type="entry name" value="ALPHAHAEM"/>
</dbReference>
<evidence type="ECO:0000256" key="2">
    <source>
        <dbReference type="ARBA" id="ARBA00022448"/>
    </source>
</evidence>
<dbReference type="PANTHER" id="PTHR11442:SF41">
    <property type="entry name" value="HEMOGLOBIN SUBUNIT ZETA"/>
    <property type="match status" value="1"/>
</dbReference>
<proteinExistence type="inferred from homology"/>
<dbReference type="Proteomes" id="UP000694568">
    <property type="component" value="Unplaced"/>
</dbReference>
<dbReference type="GO" id="GO:0005344">
    <property type="term" value="F:oxygen carrier activity"/>
    <property type="evidence" value="ECO:0007669"/>
    <property type="project" value="UniProtKB-KW"/>
</dbReference>
<dbReference type="Gene3D" id="1.10.490.10">
    <property type="entry name" value="Globins"/>
    <property type="match status" value="2"/>
</dbReference>
<evidence type="ECO:0000256" key="7">
    <source>
        <dbReference type="RuleBase" id="RU000356"/>
    </source>
</evidence>
<sequence length="220" mass="24188">MTPICLTRMLAVYPQTKTYFAHWKDLSPSSPSARKHGVTVMKGVADAVSKIDDLKGGLLTLSELHAFTLRVDPANFKMSLSAKDKDTVKVFWAKVADKVEEVGSDALSRMLAVYPQTKTYFSHWKDLSPGSAPVNKHGKTVMLGVGQAVACIDDLNAGLLTLSELHAFTLRVDPANFKILSHCLLVVLSIKFPNDFTPEVHVSLDKFLAALSRALSEKYR</sequence>
<keyword evidence="4 7" id="KW-0561">Oxygen transport</keyword>
<evidence type="ECO:0000256" key="4">
    <source>
        <dbReference type="ARBA" id="ARBA00022621"/>
    </source>
</evidence>
<organism evidence="9 10">
    <name type="scientific">Sander lucioperca</name>
    <name type="common">Pike-perch</name>
    <name type="synonym">Perca lucioperca</name>
    <dbReference type="NCBI Taxonomy" id="283035"/>
    <lineage>
        <taxon>Eukaryota</taxon>
        <taxon>Metazoa</taxon>
        <taxon>Chordata</taxon>
        <taxon>Craniata</taxon>
        <taxon>Vertebrata</taxon>
        <taxon>Euteleostomi</taxon>
        <taxon>Actinopterygii</taxon>
        <taxon>Neopterygii</taxon>
        <taxon>Teleostei</taxon>
        <taxon>Neoteleostei</taxon>
        <taxon>Acanthomorphata</taxon>
        <taxon>Eupercaria</taxon>
        <taxon>Perciformes</taxon>
        <taxon>Percoidei</taxon>
        <taxon>Percidae</taxon>
        <taxon>Luciopercinae</taxon>
        <taxon>Sander</taxon>
    </lineage>
</organism>
<evidence type="ECO:0000256" key="6">
    <source>
        <dbReference type="ARBA" id="ARBA00023004"/>
    </source>
</evidence>
<dbReference type="FunFam" id="1.10.490.10:FF:000002">
    <property type="entry name" value="Hemoglobin subunit alpha"/>
    <property type="match status" value="1"/>
</dbReference>
<dbReference type="GeneTree" id="ENSGT00940000163288"/>
<keyword evidence="5" id="KW-0479">Metal-binding</keyword>
<dbReference type="InterPro" id="IPR009050">
    <property type="entry name" value="Globin-like_sf"/>
</dbReference>
<protein>
    <submittedName>
        <fullName evidence="9">Hemoglobin embryonic subunit alpha-like</fullName>
    </submittedName>
</protein>
<dbReference type="SUPFAM" id="SSF46458">
    <property type="entry name" value="Globin-like"/>
    <property type="match status" value="2"/>
</dbReference>